<reference evidence="3" key="1">
    <citation type="submission" date="2018-04" db="EMBL/GenBank/DDBJ databases">
        <authorList>
            <person name="Liu S."/>
            <person name="Wang Z."/>
            <person name="Li J."/>
        </authorList>
    </citation>
    <scope>NUCLEOTIDE SEQUENCE [LARGE SCALE GENOMIC DNA]</scope>
    <source>
        <strain evidence="3">622</strain>
    </source>
</reference>
<accession>A0A2U1TAK5</accession>
<dbReference type="RefSeq" id="WP_108963761.1">
    <property type="nucleotide sequence ID" value="NZ_QEFB01000018.1"/>
</dbReference>
<gene>
    <name evidence="2" type="ORF">DF223_14885</name>
</gene>
<name>A0A2U1TAK5_9MICO</name>
<evidence type="ECO:0000313" key="3">
    <source>
        <dbReference type="Proteomes" id="UP000244962"/>
    </source>
</evidence>
<keyword evidence="3" id="KW-1185">Reference proteome</keyword>
<feature type="region of interest" description="Disordered" evidence="1">
    <location>
        <begin position="61"/>
        <end position="83"/>
    </location>
</feature>
<protein>
    <recommendedName>
        <fullName evidence="4">Type IV secretion protein Rhs</fullName>
    </recommendedName>
</protein>
<comment type="caution">
    <text evidence="2">The sequence shown here is derived from an EMBL/GenBank/DDBJ whole genome shotgun (WGS) entry which is preliminary data.</text>
</comment>
<evidence type="ECO:0000313" key="2">
    <source>
        <dbReference type="EMBL" id="PWC04719.1"/>
    </source>
</evidence>
<feature type="compositionally biased region" description="Polar residues" evidence="1">
    <location>
        <begin position="16"/>
        <end position="25"/>
    </location>
</feature>
<dbReference type="AlphaFoldDB" id="A0A2U1TAK5"/>
<dbReference type="Proteomes" id="UP000244962">
    <property type="component" value="Unassembled WGS sequence"/>
</dbReference>
<evidence type="ECO:0008006" key="4">
    <source>
        <dbReference type="Google" id="ProtNLM"/>
    </source>
</evidence>
<dbReference type="EMBL" id="QEFB01000018">
    <property type="protein sequence ID" value="PWC04719.1"/>
    <property type="molecule type" value="Genomic_DNA"/>
</dbReference>
<evidence type="ECO:0000256" key="1">
    <source>
        <dbReference type="SAM" id="MobiDB-lite"/>
    </source>
</evidence>
<proteinExistence type="predicted"/>
<organism evidence="2 3">
    <name type="scientific">Mycetocola zhujimingii</name>
    <dbReference type="NCBI Taxonomy" id="2079792"/>
    <lineage>
        <taxon>Bacteria</taxon>
        <taxon>Bacillati</taxon>
        <taxon>Actinomycetota</taxon>
        <taxon>Actinomycetes</taxon>
        <taxon>Micrococcales</taxon>
        <taxon>Microbacteriaceae</taxon>
        <taxon>Mycetocola</taxon>
    </lineage>
</organism>
<sequence length="83" mass="9156">MARSKKKRPSIRESGGFTNWLNNSLRPYIGPPPLGPYNEEPLPPASGSACPLCGRPMSEHVVDRSGERTQLYCPPREDESTST</sequence>
<feature type="region of interest" description="Disordered" evidence="1">
    <location>
        <begin position="1"/>
        <end position="25"/>
    </location>
</feature>